<gene>
    <name evidence="1" type="ORF">PHAVU_008G109500g</name>
</gene>
<evidence type="ECO:0000313" key="1">
    <source>
        <dbReference type="EMBL" id="ESW12405.1"/>
    </source>
</evidence>
<dbReference type="Proteomes" id="UP000000226">
    <property type="component" value="Chromosome 8"/>
</dbReference>
<name>V7B499_PHAVU</name>
<protein>
    <submittedName>
        <fullName evidence="1">Uncharacterized protein</fullName>
    </submittedName>
</protein>
<accession>V7B499</accession>
<proteinExistence type="predicted"/>
<reference evidence="2" key="1">
    <citation type="journal article" date="2014" name="Nat. Genet.">
        <title>A reference genome for common bean and genome-wide analysis of dual domestications.</title>
        <authorList>
            <person name="Schmutz J."/>
            <person name="McClean P.E."/>
            <person name="Mamidi S."/>
            <person name="Wu G.A."/>
            <person name="Cannon S.B."/>
            <person name="Grimwood J."/>
            <person name="Jenkins J."/>
            <person name="Shu S."/>
            <person name="Song Q."/>
            <person name="Chavarro C."/>
            <person name="Torres-Torres M."/>
            <person name="Geffroy V."/>
            <person name="Moghaddam S.M."/>
            <person name="Gao D."/>
            <person name="Abernathy B."/>
            <person name="Barry K."/>
            <person name="Blair M."/>
            <person name="Brick M.A."/>
            <person name="Chovatia M."/>
            <person name="Gepts P."/>
            <person name="Goodstein D.M."/>
            <person name="Gonzales M."/>
            <person name="Hellsten U."/>
            <person name="Hyten D.L."/>
            <person name="Jia G."/>
            <person name="Kelly J.D."/>
            <person name="Kudrna D."/>
            <person name="Lee R."/>
            <person name="Richard M.M."/>
            <person name="Miklas P.N."/>
            <person name="Osorno J.M."/>
            <person name="Rodrigues J."/>
            <person name="Thareau V."/>
            <person name="Urrea C.A."/>
            <person name="Wang M."/>
            <person name="Yu Y."/>
            <person name="Zhang M."/>
            <person name="Wing R.A."/>
            <person name="Cregan P.B."/>
            <person name="Rokhsar D.S."/>
            <person name="Jackson S.A."/>
        </authorList>
    </citation>
    <scope>NUCLEOTIDE SEQUENCE [LARGE SCALE GENOMIC DNA]</scope>
    <source>
        <strain evidence="2">cv. G19833</strain>
    </source>
</reference>
<evidence type="ECO:0000313" key="2">
    <source>
        <dbReference type="Proteomes" id="UP000000226"/>
    </source>
</evidence>
<organism evidence="1 2">
    <name type="scientific">Phaseolus vulgaris</name>
    <name type="common">Kidney bean</name>
    <name type="synonym">French bean</name>
    <dbReference type="NCBI Taxonomy" id="3885"/>
    <lineage>
        <taxon>Eukaryota</taxon>
        <taxon>Viridiplantae</taxon>
        <taxon>Streptophyta</taxon>
        <taxon>Embryophyta</taxon>
        <taxon>Tracheophyta</taxon>
        <taxon>Spermatophyta</taxon>
        <taxon>Magnoliopsida</taxon>
        <taxon>eudicotyledons</taxon>
        <taxon>Gunneridae</taxon>
        <taxon>Pentapetalae</taxon>
        <taxon>rosids</taxon>
        <taxon>fabids</taxon>
        <taxon>Fabales</taxon>
        <taxon>Fabaceae</taxon>
        <taxon>Papilionoideae</taxon>
        <taxon>50 kb inversion clade</taxon>
        <taxon>NPAAA clade</taxon>
        <taxon>indigoferoid/millettioid clade</taxon>
        <taxon>Phaseoleae</taxon>
        <taxon>Phaseolus</taxon>
    </lineage>
</organism>
<dbReference type="EMBL" id="CM002295">
    <property type="protein sequence ID" value="ESW12405.1"/>
    <property type="molecule type" value="Genomic_DNA"/>
</dbReference>
<dbReference type="AlphaFoldDB" id="V7B499"/>
<sequence>MQLEFNMWNSIQQHYINYSDFSVFKYLKKLFLLDGNIVGCVGGEGFKWPTNLQEAEFKQSEQHYSFISE</sequence>
<keyword evidence="2" id="KW-1185">Reference proteome</keyword>
<dbReference type="Gramene" id="ESW12405">
    <property type="protein sequence ID" value="ESW12405"/>
    <property type="gene ID" value="PHAVU_008G109500g"/>
</dbReference>